<keyword evidence="22" id="KW-1185">Reference proteome</keyword>
<dbReference type="InterPro" id="IPR009060">
    <property type="entry name" value="UBA-like_sf"/>
</dbReference>
<dbReference type="AlphaFoldDB" id="L5KWZ1"/>
<evidence type="ECO:0000256" key="15">
    <source>
        <dbReference type="ARBA" id="ARBA00051774"/>
    </source>
</evidence>
<dbReference type="GO" id="GO:0070125">
    <property type="term" value="P:mitochondrial translational elongation"/>
    <property type="evidence" value="ECO:0007669"/>
    <property type="project" value="TreeGrafter"/>
</dbReference>
<dbReference type="CDD" id="cd02440">
    <property type="entry name" value="AdoMet_MTases"/>
    <property type="match status" value="1"/>
</dbReference>
<dbReference type="FunFam" id="3.40.50.150:FF:000160">
    <property type="entry name" value="EEF1A lysine methyltransferase 3"/>
    <property type="match status" value="1"/>
</dbReference>
<evidence type="ECO:0000256" key="10">
    <source>
        <dbReference type="ARBA" id="ARBA00023128"/>
    </source>
</evidence>
<evidence type="ECO:0000256" key="19">
    <source>
        <dbReference type="HAMAP-Rule" id="MF_03135"/>
    </source>
</evidence>
<keyword evidence="10 19" id="KW-0496">Mitochondrion</keyword>
<dbReference type="FunCoup" id="L5KWZ1">
    <property type="interactions" value="2436"/>
</dbReference>
<dbReference type="Pfam" id="PF10294">
    <property type="entry name" value="Methyltransf_16"/>
    <property type="match status" value="1"/>
</dbReference>
<comment type="catalytic activity">
    <reaction evidence="14">
        <text>L-lysyl-[protein] + 3 S-adenosyl-L-methionine = N(6),N(6),N(6)-trimethyl-L-lysyl-[protein] + 3 S-adenosyl-L-homocysteine + 3 H(+)</text>
        <dbReference type="Rhea" id="RHEA:54192"/>
        <dbReference type="Rhea" id="RHEA-COMP:9752"/>
        <dbReference type="Rhea" id="RHEA-COMP:13826"/>
        <dbReference type="ChEBI" id="CHEBI:15378"/>
        <dbReference type="ChEBI" id="CHEBI:29969"/>
        <dbReference type="ChEBI" id="CHEBI:57856"/>
        <dbReference type="ChEBI" id="CHEBI:59789"/>
        <dbReference type="ChEBI" id="CHEBI:61961"/>
    </reaction>
    <physiologicalReaction direction="left-to-right" evidence="14">
        <dbReference type="Rhea" id="RHEA:54193"/>
    </physiologicalReaction>
</comment>
<dbReference type="GO" id="GO:0005813">
    <property type="term" value="C:centrosome"/>
    <property type="evidence" value="ECO:0007669"/>
    <property type="project" value="UniProtKB-SubCell"/>
</dbReference>
<dbReference type="GO" id="GO:0032259">
    <property type="term" value="P:methylation"/>
    <property type="evidence" value="ECO:0007669"/>
    <property type="project" value="UniProtKB-KW"/>
</dbReference>
<comment type="similarity">
    <text evidence="3 19">Belongs to the EF-Ts family.</text>
</comment>
<comment type="function">
    <text evidence="17">Protein-lysine methyltransferase that selectively mono-, di- and trimethylates 'Lys-165' of the translation elongation factors EEF1A1 and EEF1A2 in an aminoacyl-tRNA and GTP-dependent manner. EEF1A1 methylation by EEF1AKMT3 is dynamic as well as inducible by stress conditions, such as ER-stress, and plays a regulatory role on mRNA translation.</text>
</comment>
<evidence type="ECO:0000256" key="3">
    <source>
        <dbReference type="ARBA" id="ARBA00005532"/>
    </source>
</evidence>
<gene>
    <name evidence="19" type="primary">TSFM</name>
    <name evidence="21" type="ORF">PAL_GLEAN10004885</name>
</gene>
<dbReference type="STRING" id="9402.L5KWZ1"/>
<dbReference type="InterPro" id="IPR019410">
    <property type="entry name" value="Methyltransf_16"/>
</dbReference>
<dbReference type="GO" id="GO:0005739">
    <property type="term" value="C:mitochondrion"/>
    <property type="evidence" value="ECO:0007669"/>
    <property type="project" value="UniProtKB-SubCell"/>
</dbReference>
<evidence type="ECO:0000256" key="9">
    <source>
        <dbReference type="ARBA" id="ARBA00022917"/>
    </source>
</evidence>
<comment type="catalytic activity">
    <reaction evidence="13">
        <text>L-lysyl-[protein] + S-adenosyl-L-methionine = N(6)-methyl-L-lysyl-[protein] + S-adenosyl-L-homocysteine + H(+)</text>
        <dbReference type="Rhea" id="RHEA:51736"/>
        <dbReference type="Rhea" id="RHEA-COMP:9752"/>
        <dbReference type="Rhea" id="RHEA-COMP:13053"/>
        <dbReference type="ChEBI" id="CHEBI:15378"/>
        <dbReference type="ChEBI" id="CHEBI:29969"/>
        <dbReference type="ChEBI" id="CHEBI:57856"/>
        <dbReference type="ChEBI" id="CHEBI:59789"/>
        <dbReference type="ChEBI" id="CHEBI:61929"/>
    </reaction>
    <physiologicalReaction direction="left-to-right" evidence="13">
        <dbReference type="Rhea" id="RHEA:51737"/>
    </physiologicalReaction>
</comment>
<comment type="similarity">
    <text evidence="12">Belongs to the methyltransferase superfamily. METTL21 family.</text>
</comment>
<evidence type="ECO:0000256" key="1">
    <source>
        <dbReference type="ARBA" id="ARBA00004173"/>
    </source>
</evidence>
<evidence type="ECO:0000313" key="22">
    <source>
        <dbReference type="Proteomes" id="UP000010552"/>
    </source>
</evidence>
<evidence type="ECO:0000256" key="11">
    <source>
        <dbReference type="ARBA" id="ARBA00023212"/>
    </source>
</evidence>
<protein>
    <recommendedName>
        <fullName evidence="19">Elongation factor Ts, mitochondrial</fullName>
        <shortName evidence="19">EF-Ts</shortName>
        <shortName evidence="19">EF-TsMt</shortName>
    </recommendedName>
</protein>
<dbReference type="EMBL" id="KB030539">
    <property type="protein sequence ID" value="ELK15333.1"/>
    <property type="molecule type" value="Genomic_DNA"/>
</dbReference>
<reference evidence="22" key="1">
    <citation type="journal article" date="2013" name="Science">
        <title>Comparative analysis of bat genomes provides insight into the evolution of flight and immunity.</title>
        <authorList>
            <person name="Zhang G."/>
            <person name="Cowled C."/>
            <person name="Shi Z."/>
            <person name="Huang Z."/>
            <person name="Bishop-Lilly K.A."/>
            <person name="Fang X."/>
            <person name="Wynne J.W."/>
            <person name="Xiong Z."/>
            <person name="Baker M.L."/>
            <person name="Zhao W."/>
            <person name="Tachedjian M."/>
            <person name="Zhu Y."/>
            <person name="Zhou P."/>
            <person name="Jiang X."/>
            <person name="Ng J."/>
            <person name="Yang L."/>
            <person name="Wu L."/>
            <person name="Xiao J."/>
            <person name="Feng Y."/>
            <person name="Chen Y."/>
            <person name="Sun X."/>
            <person name="Zhang Y."/>
            <person name="Marsh G.A."/>
            <person name="Crameri G."/>
            <person name="Broder C.C."/>
            <person name="Frey K.G."/>
            <person name="Wang L.F."/>
            <person name="Wang J."/>
        </authorList>
    </citation>
    <scope>NUCLEOTIDE SEQUENCE [LARGE SCALE GENOMIC DNA]</scope>
</reference>
<comment type="catalytic activity">
    <reaction evidence="15">
        <text>N(6),N(6)-dimethyl-L-lysyl-[protein] + S-adenosyl-L-methionine = N(6),N(6),N(6)-trimethyl-L-lysyl-[protein] + S-adenosyl-L-homocysteine + H(+)</text>
        <dbReference type="Rhea" id="RHEA:54200"/>
        <dbReference type="Rhea" id="RHEA-COMP:13826"/>
        <dbReference type="Rhea" id="RHEA-COMP:13827"/>
        <dbReference type="ChEBI" id="CHEBI:15378"/>
        <dbReference type="ChEBI" id="CHEBI:57856"/>
        <dbReference type="ChEBI" id="CHEBI:59789"/>
        <dbReference type="ChEBI" id="CHEBI:61961"/>
        <dbReference type="ChEBI" id="CHEBI:61976"/>
    </reaction>
    <physiologicalReaction direction="left-to-right" evidence="15">
        <dbReference type="Rhea" id="RHEA:54201"/>
    </physiologicalReaction>
</comment>
<keyword evidence="9 19" id="KW-0648">Protein biosynthesis</keyword>
<dbReference type="PANTHER" id="PTHR11741">
    <property type="entry name" value="ELONGATION FACTOR TS"/>
    <property type="match status" value="1"/>
</dbReference>
<dbReference type="Gene3D" id="3.40.50.150">
    <property type="entry name" value="Vaccinia Virus protein VP39"/>
    <property type="match status" value="1"/>
</dbReference>
<evidence type="ECO:0000256" key="17">
    <source>
        <dbReference type="ARBA" id="ARBA00057373"/>
    </source>
</evidence>
<name>L5KWZ1_PTEAL</name>
<dbReference type="InterPro" id="IPR001816">
    <property type="entry name" value="Transl_elong_EFTs/EF1B"/>
</dbReference>
<keyword evidence="5" id="KW-0489">Methyltransferase</keyword>
<dbReference type="InterPro" id="IPR014039">
    <property type="entry name" value="Transl_elong_EFTs/EF1B_dimer"/>
</dbReference>
<accession>L5KWZ1</accession>
<evidence type="ECO:0000256" key="2">
    <source>
        <dbReference type="ARBA" id="ARBA00004300"/>
    </source>
</evidence>
<evidence type="ECO:0000256" key="7">
    <source>
        <dbReference type="ARBA" id="ARBA00022691"/>
    </source>
</evidence>
<keyword evidence="8 19" id="KW-0251">Elongation factor</keyword>
<dbReference type="PROSITE" id="PS01127">
    <property type="entry name" value="EF_TS_2"/>
    <property type="match status" value="1"/>
</dbReference>
<dbReference type="InterPro" id="IPR036402">
    <property type="entry name" value="EF-Ts_dimer_sf"/>
</dbReference>
<organism evidence="21 22">
    <name type="scientific">Pteropus alecto</name>
    <name type="common">Black flying fox</name>
    <dbReference type="NCBI Taxonomy" id="9402"/>
    <lineage>
        <taxon>Eukaryota</taxon>
        <taxon>Metazoa</taxon>
        <taxon>Chordata</taxon>
        <taxon>Craniata</taxon>
        <taxon>Vertebrata</taxon>
        <taxon>Euteleostomi</taxon>
        <taxon>Mammalia</taxon>
        <taxon>Eutheria</taxon>
        <taxon>Laurasiatheria</taxon>
        <taxon>Chiroptera</taxon>
        <taxon>Yinpterochiroptera</taxon>
        <taxon>Pteropodoidea</taxon>
        <taxon>Pteropodidae</taxon>
        <taxon>Pteropodinae</taxon>
        <taxon>Pteropus</taxon>
    </lineage>
</organism>
<dbReference type="InterPro" id="IPR018101">
    <property type="entry name" value="Transl_elong_Ts_CS"/>
</dbReference>
<dbReference type="FunFam" id="3.30.479.20:FF:000008">
    <property type="entry name" value="Elongation factor Ts, mitochondrial"/>
    <property type="match status" value="1"/>
</dbReference>
<evidence type="ECO:0000256" key="5">
    <source>
        <dbReference type="ARBA" id="ARBA00022603"/>
    </source>
</evidence>
<evidence type="ECO:0000256" key="18">
    <source>
        <dbReference type="ARBA" id="ARBA00061878"/>
    </source>
</evidence>
<evidence type="ECO:0000256" key="4">
    <source>
        <dbReference type="ARBA" id="ARBA00022490"/>
    </source>
</evidence>
<dbReference type="SUPFAM" id="SSF46934">
    <property type="entry name" value="UBA-like"/>
    <property type="match status" value="1"/>
</dbReference>
<dbReference type="FunFam" id="1.10.8.10:FF:000031">
    <property type="entry name" value="Elongation factor Ts, mitochondrial"/>
    <property type="match status" value="1"/>
</dbReference>
<evidence type="ECO:0000256" key="6">
    <source>
        <dbReference type="ARBA" id="ARBA00022679"/>
    </source>
</evidence>
<keyword evidence="6" id="KW-0808">Transferase</keyword>
<comment type="subcellular location">
    <subcellularLocation>
        <location evidence="2">Cytoplasm</location>
        <location evidence="2">Cytoskeleton</location>
        <location evidence="2">Microtubule organizing center</location>
        <location evidence="2">Centrosome</location>
    </subcellularLocation>
    <subcellularLocation>
        <location evidence="1 19">Mitochondrion</location>
    </subcellularLocation>
</comment>
<dbReference type="InParanoid" id="L5KWZ1"/>
<dbReference type="Pfam" id="PF25025">
    <property type="entry name" value="EF-Ts_N"/>
    <property type="match status" value="1"/>
</dbReference>
<dbReference type="GO" id="GO:0003746">
    <property type="term" value="F:translation elongation factor activity"/>
    <property type="evidence" value="ECO:0007669"/>
    <property type="project" value="UniProtKB-UniRule"/>
</dbReference>
<dbReference type="GO" id="GO:0070013">
    <property type="term" value="C:intracellular organelle lumen"/>
    <property type="evidence" value="ECO:0007669"/>
    <property type="project" value="UniProtKB-ARBA"/>
</dbReference>
<dbReference type="InterPro" id="IPR029063">
    <property type="entry name" value="SAM-dependent_MTases_sf"/>
</dbReference>
<evidence type="ECO:0000256" key="13">
    <source>
        <dbReference type="ARBA" id="ARBA00047738"/>
    </source>
</evidence>
<dbReference type="Proteomes" id="UP000010552">
    <property type="component" value="Unassembled WGS sequence"/>
</dbReference>
<evidence type="ECO:0000259" key="20">
    <source>
        <dbReference type="Pfam" id="PF00889"/>
    </source>
</evidence>
<evidence type="ECO:0000256" key="14">
    <source>
        <dbReference type="ARBA" id="ARBA00049497"/>
    </source>
</evidence>
<evidence type="ECO:0000256" key="16">
    <source>
        <dbReference type="ARBA" id="ARBA00052988"/>
    </source>
</evidence>
<dbReference type="FunFam" id="3.30.479.20:FF:000007">
    <property type="entry name" value="Elongation factor Ts, mitochondrial"/>
    <property type="match status" value="1"/>
</dbReference>
<evidence type="ECO:0000256" key="12">
    <source>
        <dbReference type="ARBA" id="ARBA00038029"/>
    </source>
</evidence>
<dbReference type="Gene3D" id="1.10.8.10">
    <property type="entry name" value="DNA helicase RuvA subunit, C-terminal domain"/>
    <property type="match status" value="1"/>
</dbReference>
<dbReference type="eggNOG" id="KOG1071">
    <property type="taxonomic scope" value="Eukaryota"/>
</dbReference>
<keyword evidence="7" id="KW-0949">S-adenosyl-L-methionine</keyword>
<comment type="subunit">
    <text evidence="18">Interacts with members of the heat shock protein 70 and 90 families and of the TCP-1 chaperonin family, as well as with HSPD1, STIP1 and tubulin; at least some of these proteins may be methylation substrates.</text>
</comment>
<keyword evidence="11" id="KW-0206">Cytoskeleton</keyword>
<dbReference type="HAMAP" id="MF_00050">
    <property type="entry name" value="EF_Ts"/>
    <property type="match status" value="1"/>
</dbReference>
<keyword evidence="4" id="KW-0963">Cytoplasm</keyword>
<sequence length="597" mass="65521">MADLRPDPACEPESVFPREVGLFADSYSEKSRFCFCGHVLSITQNFGSRLGVAARVWEAALSLCNYFESQNVDFRGKKVIELGAGTGIVGILAALQGGDVTITDLPLALEQIQGNVQANVPAGGRAQVRALSWGIDQHVFPGDYDLVLGADIVYQEPTFPLLLGTLQHLCGPHGTIYLASKMREEHRTESFFQHLLPQHFQLELAQRDEDENVNIYRASRWPYPCLERLSGEVWPCRHAVGLWPHQCACRLPCVAVWVMSLLRSLRLYLAAQTRNCPVRGLGPDTVLPSLQAGALLFQSLQPWHTFHAGPWLSSSVSSKELLMKLRRKTGYSFVNCKKALETCGGDLKQAESWLHEQAQKEGWSKAAKLHGRKTKEGLIGLLQEGSTTVLVEVNCETDFVSRNLKFQQLVQQVALGTILHCQSLKSQLSTYSKGFLNSSELSELPAGPEREGCLKDQLALAIGKLGENMILKRAAWVKVPAGFYVGSYVHGATHSPSLHNLVLGKYGALVICETSEQTANLEDLGRRLGQHVVGMAPLSVGSLDDEPGGEAETKMLSQPYLLDPSITLGQYVQPQGVSVVDFVRFECGEGEEAAEAE</sequence>
<dbReference type="Gene3D" id="3.30.479.20">
    <property type="entry name" value="Elongation factor Ts, dimerisation domain"/>
    <property type="match status" value="2"/>
</dbReference>
<dbReference type="SUPFAM" id="SSF53335">
    <property type="entry name" value="S-adenosyl-L-methionine-dependent methyltransferases"/>
    <property type="match status" value="1"/>
</dbReference>
<dbReference type="CDD" id="cd14275">
    <property type="entry name" value="UBA_EF-Ts"/>
    <property type="match status" value="1"/>
</dbReference>
<proteinExistence type="inferred from homology"/>
<comment type="function">
    <text evidence="19">Associates with the EF-Tu.GDP complex and induces the exchange of GDP to GTP. It remains bound to the aminoacyl-tRNA.EF-Tu.GTP complex up to the GTP hydrolysis stage on the ribosome.</text>
</comment>
<evidence type="ECO:0000256" key="8">
    <source>
        <dbReference type="ARBA" id="ARBA00022768"/>
    </source>
</evidence>
<feature type="domain" description="Translation elongation factor EFTs/EF1B dimerisation" evidence="20">
    <location>
        <begin position="389"/>
        <end position="540"/>
    </location>
</feature>
<comment type="catalytic activity">
    <reaction evidence="16">
        <text>N(6)-methyl-L-lysyl-[protein] + S-adenosyl-L-methionine = N(6),N(6)-dimethyl-L-lysyl-[protein] + S-adenosyl-L-homocysteine + H(+)</text>
        <dbReference type="Rhea" id="RHEA:54196"/>
        <dbReference type="Rhea" id="RHEA-COMP:13053"/>
        <dbReference type="Rhea" id="RHEA-COMP:13827"/>
        <dbReference type="ChEBI" id="CHEBI:15378"/>
        <dbReference type="ChEBI" id="CHEBI:57856"/>
        <dbReference type="ChEBI" id="CHEBI:59789"/>
        <dbReference type="ChEBI" id="CHEBI:61929"/>
        <dbReference type="ChEBI" id="CHEBI:61976"/>
    </reaction>
    <physiologicalReaction direction="left-to-right" evidence="16">
        <dbReference type="Rhea" id="RHEA:54197"/>
    </physiologicalReaction>
</comment>
<evidence type="ECO:0000313" key="21">
    <source>
        <dbReference type="EMBL" id="ELK15333.1"/>
    </source>
</evidence>
<dbReference type="PANTHER" id="PTHR11741:SF0">
    <property type="entry name" value="ELONGATION FACTOR TS, MITOCHONDRIAL"/>
    <property type="match status" value="1"/>
</dbReference>
<dbReference type="GO" id="GO:0016279">
    <property type="term" value="F:protein-lysine N-methyltransferase activity"/>
    <property type="evidence" value="ECO:0007669"/>
    <property type="project" value="UniProtKB-ARBA"/>
</dbReference>
<dbReference type="SUPFAM" id="SSF54713">
    <property type="entry name" value="Elongation factor Ts (EF-Ts), dimerisation domain"/>
    <property type="match status" value="2"/>
</dbReference>
<dbReference type="Pfam" id="PF00889">
    <property type="entry name" value="EF_TS"/>
    <property type="match status" value="1"/>
</dbReference>
<dbReference type="PROSITE" id="PS01126">
    <property type="entry name" value="EF_TS_1"/>
    <property type="match status" value="1"/>
</dbReference>